<gene>
    <name evidence="1" type="ORF">E3C22_09395</name>
</gene>
<dbReference type="Gene3D" id="3.30.420.310">
    <property type="entry name" value="2-keto-3-deoxy-galactonokinase, C-terminal domain"/>
    <property type="match status" value="1"/>
</dbReference>
<sequence>MANDRPVSNAAAIALVDWGTTSFRLWLADREGTILAESRGREGMMHAAEVGFETVLSRHLSAVEAPPGLPVLICGMAGARQGWCEAPYVAVPALAENLAERAVAVACDLGEVRILPGVSQGDPERPDVMRGEETQLMGLAAAGTDDLVCMPGTHSKWVRFEDGAIAAFSTFMTGELFDVLSRHSILKHAVDPETGPKGVSEAFLAALRPDTPETALARIFALRAGQLLGFAERSDGAAALSGTLVGAEIGAAHSLYPSFETVTLVASGPLAELYEAALRQAGFIVTRADAEDATRRGLLAAGRQIWPERLNGTGRQ</sequence>
<keyword evidence="2" id="KW-1185">Reference proteome</keyword>
<comment type="caution">
    <text evidence="1">The sequence shown here is derived from an EMBL/GenBank/DDBJ whole genome shotgun (WGS) entry which is preliminary data.</text>
</comment>
<dbReference type="Proteomes" id="UP000298179">
    <property type="component" value="Unassembled WGS sequence"/>
</dbReference>
<dbReference type="Gene3D" id="3.30.420.300">
    <property type="entry name" value="2-keto-3-deoxy-galactonokinase, substrate binding domain"/>
    <property type="match status" value="1"/>
</dbReference>
<organism evidence="1 2">
    <name type="scientific">Jiella endophytica</name>
    <dbReference type="NCBI Taxonomy" id="2558362"/>
    <lineage>
        <taxon>Bacteria</taxon>
        <taxon>Pseudomonadati</taxon>
        <taxon>Pseudomonadota</taxon>
        <taxon>Alphaproteobacteria</taxon>
        <taxon>Hyphomicrobiales</taxon>
        <taxon>Aurantimonadaceae</taxon>
        <taxon>Jiella</taxon>
    </lineage>
</organism>
<protein>
    <submittedName>
        <fullName evidence="1">2-dehydro-3-deoxygalactonokinase</fullName>
    </submittedName>
</protein>
<dbReference type="AlphaFoldDB" id="A0A4Y8RPK6"/>
<accession>A0A4Y8RPK6</accession>
<dbReference type="OrthoDB" id="256574at2"/>
<keyword evidence="1" id="KW-0808">Transferase</keyword>
<keyword evidence="1" id="KW-0418">Kinase</keyword>
<evidence type="ECO:0000313" key="1">
    <source>
        <dbReference type="EMBL" id="TFF25548.1"/>
    </source>
</evidence>
<dbReference type="InterPro" id="IPR042258">
    <property type="entry name" value="DGOK_N"/>
</dbReference>
<dbReference type="CDD" id="cd24012">
    <property type="entry name" value="ASKHA_NBD_KDGal-kinase"/>
    <property type="match status" value="1"/>
</dbReference>
<dbReference type="InterPro" id="IPR042257">
    <property type="entry name" value="DGOK_C"/>
</dbReference>
<reference evidence="1 2" key="1">
    <citation type="submission" date="2019-03" db="EMBL/GenBank/DDBJ databases">
        <title>Jiella endophytica sp. nov., a novel endophytic bacterium isolated from root of Ficus microcarpa Linn. f.</title>
        <authorList>
            <person name="Tuo L."/>
        </authorList>
    </citation>
    <scope>NUCLEOTIDE SEQUENCE [LARGE SCALE GENOMIC DNA]</scope>
    <source>
        <strain evidence="1 2">CBS5Q-3</strain>
    </source>
</reference>
<dbReference type="Pfam" id="PF05035">
    <property type="entry name" value="DGOK"/>
    <property type="match status" value="1"/>
</dbReference>
<dbReference type="EMBL" id="SOZD01000002">
    <property type="protein sequence ID" value="TFF25548.1"/>
    <property type="molecule type" value="Genomic_DNA"/>
</dbReference>
<evidence type="ECO:0000313" key="2">
    <source>
        <dbReference type="Proteomes" id="UP000298179"/>
    </source>
</evidence>
<dbReference type="InterPro" id="IPR007729">
    <property type="entry name" value="DGOK"/>
</dbReference>
<name>A0A4Y8RPK6_9HYPH</name>
<dbReference type="RefSeq" id="WP_134761716.1">
    <property type="nucleotide sequence ID" value="NZ_SOZD01000002.1"/>
</dbReference>
<dbReference type="GO" id="GO:0034194">
    <property type="term" value="P:D-galactonate catabolic process"/>
    <property type="evidence" value="ECO:0007669"/>
    <property type="project" value="InterPro"/>
</dbReference>
<dbReference type="GO" id="GO:0008671">
    <property type="term" value="F:2-dehydro-3-deoxygalactonokinase activity"/>
    <property type="evidence" value="ECO:0007669"/>
    <property type="project" value="InterPro"/>
</dbReference>
<proteinExistence type="predicted"/>